<protein>
    <submittedName>
        <fullName evidence="2">Uncharacterized protein</fullName>
    </submittedName>
</protein>
<reference evidence="2" key="1">
    <citation type="submission" date="2023-08" db="EMBL/GenBank/DDBJ databases">
        <title>Pelteobagrus vachellii genome.</title>
        <authorList>
            <person name="Liu H."/>
        </authorList>
    </citation>
    <scope>NUCLEOTIDE SEQUENCE</scope>
    <source>
        <strain evidence="2">PRFRI_2022a</strain>
        <tissue evidence="2">Muscle</tissue>
    </source>
</reference>
<accession>A0AA88NX27</accession>
<feature type="compositionally biased region" description="Polar residues" evidence="1">
    <location>
        <begin position="1"/>
        <end position="14"/>
    </location>
</feature>
<proteinExistence type="predicted"/>
<organism evidence="2 3">
    <name type="scientific">Tachysurus vachellii</name>
    <name type="common">Darkbarbel catfish</name>
    <name type="synonym">Pelteobagrus vachellii</name>
    <dbReference type="NCBI Taxonomy" id="175792"/>
    <lineage>
        <taxon>Eukaryota</taxon>
        <taxon>Metazoa</taxon>
        <taxon>Chordata</taxon>
        <taxon>Craniata</taxon>
        <taxon>Vertebrata</taxon>
        <taxon>Euteleostomi</taxon>
        <taxon>Actinopterygii</taxon>
        <taxon>Neopterygii</taxon>
        <taxon>Teleostei</taxon>
        <taxon>Ostariophysi</taxon>
        <taxon>Siluriformes</taxon>
        <taxon>Bagridae</taxon>
        <taxon>Tachysurus</taxon>
    </lineage>
</organism>
<feature type="region of interest" description="Disordered" evidence="1">
    <location>
        <begin position="1"/>
        <end position="30"/>
    </location>
</feature>
<dbReference type="Proteomes" id="UP001187315">
    <property type="component" value="Unassembled WGS sequence"/>
</dbReference>
<name>A0AA88NX27_TACVA</name>
<evidence type="ECO:0000256" key="1">
    <source>
        <dbReference type="SAM" id="MobiDB-lite"/>
    </source>
</evidence>
<evidence type="ECO:0000313" key="2">
    <source>
        <dbReference type="EMBL" id="KAK2860722.1"/>
    </source>
</evidence>
<gene>
    <name evidence="2" type="ORF">Q7C36_004888</name>
</gene>
<sequence length="95" mass="9877">MELQVTLSSSNEQSIPPKLPKAGSPPPNSPVVLLSIQNPPPPLILHFAAERRECGVSAALFKVTVFTERLQASTSGSSQASKLASAEAPANALSN</sequence>
<feature type="compositionally biased region" description="Polar residues" evidence="1">
    <location>
        <begin position="71"/>
        <end position="82"/>
    </location>
</feature>
<feature type="region of interest" description="Disordered" evidence="1">
    <location>
        <begin position="71"/>
        <end position="95"/>
    </location>
</feature>
<feature type="compositionally biased region" description="Pro residues" evidence="1">
    <location>
        <begin position="17"/>
        <end position="29"/>
    </location>
</feature>
<dbReference type="EMBL" id="JAVHJS010000004">
    <property type="protein sequence ID" value="KAK2860722.1"/>
    <property type="molecule type" value="Genomic_DNA"/>
</dbReference>
<comment type="caution">
    <text evidence="2">The sequence shown here is derived from an EMBL/GenBank/DDBJ whole genome shotgun (WGS) entry which is preliminary data.</text>
</comment>
<keyword evidence="3" id="KW-1185">Reference proteome</keyword>
<dbReference type="AlphaFoldDB" id="A0AA88NX27"/>
<evidence type="ECO:0000313" key="3">
    <source>
        <dbReference type="Proteomes" id="UP001187315"/>
    </source>
</evidence>